<dbReference type="InterPro" id="IPR009008">
    <property type="entry name" value="Val/Leu/Ile-tRNA-synth_edit"/>
</dbReference>
<evidence type="ECO:0000313" key="7">
    <source>
        <dbReference type="EMBL" id="GAI09908.1"/>
    </source>
</evidence>
<gene>
    <name evidence="7" type="ORF">S06H3_19909</name>
</gene>
<reference evidence="7" key="1">
    <citation type="journal article" date="2014" name="Front. Microbiol.">
        <title>High frequency of phylogenetically diverse reductive dehalogenase-homologous genes in deep subseafloor sedimentary metagenomes.</title>
        <authorList>
            <person name="Kawai M."/>
            <person name="Futagami T."/>
            <person name="Toyoda A."/>
            <person name="Takaki Y."/>
            <person name="Nishi S."/>
            <person name="Hori S."/>
            <person name="Arai W."/>
            <person name="Tsubouchi T."/>
            <person name="Morono Y."/>
            <person name="Uchiyama I."/>
            <person name="Ito T."/>
            <person name="Fujiyama A."/>
            <person name="Inagaki F."/>
            <person name="Takami H."/>
        </authorList>
    </citation>
    <scope>NUCLEOTIDE SEQUENCE</scope>
    <source>
        <strain evidence="7">Expedition CK06-06</strain>
    </source>
</reference>
<keyword evidence="1" id="KW-0436">Ligase</keyword>
<evidence type="ECO:0000256" key="2">
    <source>
        <dbReference type="ARBA" id="ARBA00022741"/>
    </source>
</evidence>
<dbReference type="Pfam" id="PF00133">
    <property type="entry name" value="tRNA-synt_1"/>
    <property type="match status" value="1"/>
</dbReference>
<dbReference type="GO" id="GO:0006428">
    <property type="term" value="P:isoleucyl-tRNA aminoacylation"/>
    <property type="evidence" value="ECO:0007669"/>
    <property type="project" value="TreeGrafter"/>
</dbReference>
<keyword evidence="5" id="KW-0030">Aminoacyl-tRNA synthetase</keyword>
<dbReference type="InterPro" id="IPR023586">
    <property type="entry name" value="Ile-tRNA-ligase_type2"/>
</dbReference>
<feature type="non-terminal residue" evidence="7">
    <location>
        <position position="285"/>
    </location>
</feature>
<dbReference type="SUPFAM" id="SSF50677">
    <property type="entry name" value="ValRS/IleRS/LeuRS editing domain"/>
    <property type="match status" value="1"/>
</dbReference>
<dbReference type="EMBL" id="BARV01010250">
    <property type="protein sequence ID" value="GAI09908.1"/>
    <property type="molecule type" value="Genomic_DNA"/>
</dbReference>
<accession>X1KT90</accession>
<dbReference type="GO" id="GO:0004822">
    <property type="term" value="F:isoleucine-tRNA ligase activity"/>
    <property type="evidence" value="ECO:0007669"/>
    <property type="project" value="InterPro"/>
</dbReference>
<keyword evidence="3" id="KW-0067">ATP-binding</keyword>
<comment type="caution">
    <text evidence="7">The sequence shown here is derived from an EMBL/GenBank/DDBJ whole genome shotgun (WGS) entry which is preliminary data.</text>
</comment>
<organism evidence="7">
    <name type="scientific">marine sediment metagenome</name>
    <dbReference type="NCBI Taxonomy" id="412755"/>
    <lineage>
        <taxon>unclassified sequences</taxon>
        <taxon>metagenomes</taxon>
        <taxon>ecological metagenomes</taxon>
    </lineage>
</organism>
<dbReference type="PANTHER" id="PTHR42780">
    <property type="entry name" value="SOLEUCYL-TRNA SYNTHETASE"/>
    <property type="match status" value="1"/>
</dbReference>
<evidence type="ECO:0000256" key="5">
    <source>
        <dbReference type="ARBA" id="ARBA00023146"/>
    </source>
</evidence>
<dbReference type="AlphaFoldDB" id="X1KT90"/>
<dbReference type="GO" id="GO:0005524">
    <property type="term" value="F:ATP binding"/>
    <property type="evidence" value="ECO:0007669"/>
    <property type="project" value="UniProtKB-KW"/>
</dbReference>
<feature type="non-terminal residue" evidence="7">
    <location>
        <position position="1"/>
    </location>
</feature>
<name>X1KT90_9ZZZZ</name>
<sequence length="285" mass="32887">RYQNGFDCQGLWVEREEEKALGLKNKKDIEKFGILNFIKSCRKRVEKFTKIQRDQSIRLGQWMDWDNSYYTMSDNNQLHNWHLIKTYHKKGWLYKGKDSVPWCWRCGTASSKYDIITEGYKEVTHPALFMQFPIKGKKDEFFLIFTTTPWTIPANVAIAVNEEITYVKAENNGKKYWLAEKTINALEGKYKILEKKKGKNLNGIAYLMPYASLEPQKKSPHKVVLWDLASEEEGTGIVHIAPGCGAEDFDLGKKIGLPSISPLDDAGVYKKGFILFQGFFEFVDG</sequence>
<dbReference type="Gene3D" id="3.40.50.620">
    <property type="entry name" value="HUPs"/>
    <property type="match status" value="1"/>
</dbReference>
<evidence type="ECO:0000259" key="6">
    <source>
        <dbReference type="Pfam" id="PF00133"/>
    </source>
</evidence>
<evidence type="ECO:0000256" key="4">
    <source>
        <dbReference type="ARBA" id="ARBA00022917"/>
    </source>
</evidence>
<feature type="domain" description="Aminoacyl-tRNA synthetase class Ia" evidence="6">
    <location>
        <begin position="2"/>
        <end position="143"/>
    </location>
</feature>
<dbReference type="SUPFAM" id="SSF52374">
    <property type="entry name" value="Nucleotidylyl transferase"/>
    <property type="match status" value="1"/>
</dbReference>
<keyword evidence="2" id="KW-0547">Nucleotide-binding</keyword>
<dbReference type="PANTHER" id="PTHR42780:SF1">
    <property type="entry name" value="ISOLEUCINE--TRNA LIGASE, CYTOPLASMIC"/>
    <property type="match status" value="1"/>
</dbReference>
<dbReference type="GO" id="GO:0002161">
    <property type="term" value="F:aminoacyl-tRNA deacylase activity"/>
    <property type="evidence" value="ECO:0007669"/>
    <property type="project" value="InterPro"/>
</dbReference>
<protein>
    <recommendedName>
        <fullName evidence="6">Aminoacyl-tRNA synthetase class Ia domain-containing protein</fullName>
    </recommendedName>
</protein>
<dbReference type="Gene3D" id="3.90.740.10">
    <property type="entry name" value="Valyl/Leucyl/Isoleucyl-tRNA synthetase, editing domain"/>
    <property type="match status" value="1"/>
</dbReference>
<dbReference type="InterPro" id="IPR014729">
    <property type="entry name" value="Rossmann-like_a/b/a_fold"/>
</dbReference>
<proteinExistence type="predicted"/>
<evidence type="ECO:0000256" key="1">
    <source>
        <dbReference type="ARBA" id="ARBA00022598"/>
    </source>
</evidence>
<dbReference type="InterPro" id="IPR002300">
    <property type="entry name" value="aa-tRNA-synth_Ia"/>
</dbReference>
<evidence type="ECO:0000256" key="3">
    <source>
        <dbReference type="ARBA" id="ARBA00022840"/>
    </source>
</evidence>
<keyword evidence="4" id="KW-0648">Protein biosynthesis</keyword>